<dbReference type="InParanoid" id="C7PXZ8"/>
<proteinExistence type="predicted"/>
<evidence type="ECO:0000259" key="1">
    <source>
        <dbReference type="Pfam" id="PF14016"/>
    </source>
</evidence>
<gene>
    <name evidence="2" type="ordered locus">Caci_4596</name>
</gene>
<dbReference type="KEGG" id="cai:Caci_4596"/>
<dbReference type="EMBL" id="CP001700">
    <property type="protein sequence ID" value="ACU73458.1"/>
    <property type="molecule type" value="Genomic_DNA"/>
</dbReference>
<sequence length="134" mass="13916">MLKLTIEPLREPINHVMIQAKNISQLPCHLNKYPMLRTYQAQPTPIPAADATKPASAIVLLPGASAYAGVMTSAADGSGSNGKNVPALLLQLQPSAGGGGVGRPASVAMPPGSQYIDSAAVVTYWESDVQTATY</sequence>
<dbReference type="InterPro" id="IPR025326">
    <property type="entry name" value="DUF4232"/>
</dbReference>
<dbReference type="OrthoDB" id="3854042at2"/>
<dbReference type="Proteomes" id="UP000000851">
    <property type="component" value="Chromosome"/>
</dbReference>
<dbReference type="AlphaFoldDB" id="C7PXZ8"/>
<feature type="domain" description="DUF4232" evidence="1">
    <location>
        <begin position="5"/>
        <end position="125"/>
    </location>
</feature>
<dbReference type="RefSeq" id="WP_015793187.1">
    <property type="nucleotide sequence ID" value="NC_013131.1"/>
</dbReference>
<dbReference type="Pfam" id="PF14016">
    <property type="entry name" value="DUF4232"/>
    <property type="match status" value="1"/>
</dbReference>
<accession>C7PXZ8</accession>
<evidence type="ECO:0000313" key="3">
    <source>
        <dbReference type="Proteomes" id="UP000000851"/>
    </source>
</evidence>
<keyword evidence="3" id="KW-1185">Reference proteome</keyword>
<dbReference type="STRING" id="479433.Caci_4596"/>
<evidence type="ECO:0000313" key="2">
    <source>
        <dbReference type="EMBL" id="ACU73458.1"/>
    </source>
</evidence>
<reference evidence="2 3" key="1">
    <citation type="journal article" date="2009" name="Stand. Genomic Sci.">
        <title>Complete genome sequence of Catenulispora acidiphila type strain (ID 139908).</title>
        <authorList>
            <person name="Copeland A."/>
            <person name="Lapidus A."/>
            <person name="Glavina Del Rio T."/>
            <person name="Nolan M."/>
            <person name="Lucas S."/>
            <person name="Chen F."/>
            <person name="Tice H."/>
            <person name="Cheng J.F."/>
            <person name="Bruce D."/>
            <person name="Goodwin L."/>
            <person name="Pitluck S."/>
            <person name="Mikhailova N."/>
            <person name="Pati A."/>
            <person name="Ivanova N."/>
            <person name="Mavromatis K."/>
            <person name="Chen A."/>
            <person name="Palaniappan K."/>
            <person name="Chain P."/>
            <person name="Land M."/>
            <person name="Hauser L."/>
            <person name="Chang Y.J."/>
            <person name="Jeffries C.D."/>
            <person name="Chertkov O."/>
            <person name="Brettin T."/>
            <person name="Detter J.C."/>
            <person name="Han C."/>
            <person name="Ali Z."/>
            <person name="Tindall B.J."/>
            <person name="Goker M."/>
            <person name="Bristow J."/>
            <person name="Eisen J.A."/>
            <person name="Markowitz V."/>
            <person name="Hugenholtz P."/>
            <person name="Kyrpides N.C."/>
            <person name="Klenk H.P."/>
        </authorList>
    </citation>
    <scope>NUCLEOTIDE SEQUENCE [LARGE SCALE GENOMIC DNA]</scope>
    <source>
        <strain evidence="3">DSM 44928 / JCM 14897 / NBRC 102108 / NRRL B-24433 / ID139908</strain>
    </source>
</reference>
<protein>
    <recommendedName>
        <fullName evidence="1">DUF4232 domain-containing protein</fullName>
    </recommendedName>
</protein>
<dbReference type="HOGENOM" id="CLU_097181_1_1_11"/>
<organism evidence="2 3">
    <name type="scientific">Catenulispora acidiphila (strain DSM 44928 / JCM 14897 / NBRC 102108 / NRRL B-24433 / ID139908)</name>
    <dbReference type="NCBI Taxonomy" id="479433"/>
    <lineage>
        <taxon>Bacteria</taxon>
        <taxon>Bacillati</taxon>
        <taxon>Actinomycetota</taxon>
        <taxon>Actinomycetes</taxon>
        <taxon>Catenulisporales</taxon>
        <taxon>Catenulisporaceae</taxon>
        <taxon>Catenulispora</taxon>
    </lineage>
</organism>
<name>C7PXZ8_CATAD</name>